<proteinExistence type="predicted"/>
<evidence type="ECO:0000313" key="2">
    <source>
        <dbReference type="Proteomes" id="UP000314983"/>
    </source>
</evidence>
<dbReference type="PANTHER" id="PTHR15087">
    <property type="entry name" value="PROTEIN NPAT"/>
    <property type="match status" value="1"/>
</dbReference>
<reference evidence="2" key="2">
    <citation type="journal article" date="2017" name="Sci. Adv.">
        <title>A tail of two voltages: Proteomic comparison of the three electric organs of the electric eel.</title>
        <authorList>
            <person name="Traeger L.L."/>
            <person name="Sabat G."/>
            <person name="Barrett-Wilt G.A."/>
            <person name="Wells G.B."/>
            <person name="Sussman M.R."/>
        </authorList>
    </citation>
    <scope>NUCLEOTIDE SEQUENCE [LARGE SCALE GENOMIC DNA]</scope>
</reference>
<dbReference type="AlphaFoldDB" id="A0A4W4DNE6"/>
<protein>
    <submittedName>
        <fullName evidence="1">Uncharacterized protein</fullName>
    </submittedName>
</protein>
<dbReference type="InterPro" id="IPR006594">
    <property type="entry name" value="LisH"/>
</dbReference>
<keyword evidence="2" id="KW-1185">Reference proteome</keyword>
<dbReference type="PROSITE" id="PS50896">
    <property type="entry name" value="LISH"/>
    <property type="match status" value="1"/>
</dbReference>
<organism evidence="1 2">
    <name type="scientific">Electrophorus electricus</name>
    <name type="common">Electric eel</name>
    <name type="synonym">Gymnotus electricus</name>
    <dbReference type="NCBI Taxonomy" id="8005"/>
    <lineage>
        <taxon>Eukaryota</taxon>
        <taxon>Metazoa</taxon>
        <taxon>Chordata</taxon>
        <taxon>Craniata</taxon>
        <taxon>Vertebrata</taxon>
        <taxon>Euteleostomi</taxon>
        <taxon>Actinopterygii</taxon>
        <taxon>Neopterygii</taxon>
        <taxon>Teleostei</taxon>
        <taxon>Ostariophysi</taxon>
        <taxon>Gymnotiformes</taxon>
        <taxon>Gymnotoidei</taxon>
        <taxon>Gymnotidae</taxon>
        <taxon>Electrophorus</taxon>
    </lineage>
</organism>
<dbReference type="SMART" id="SM00667">
    <property type="entry name" value="LisH"/>
    <property type="match status" value="1"/>
</dbReference>
<reference evidence="2" key="1">
    <citation type="journal article" date="2014" name="Science">
        <title>Nonhuman genetics. Genomic basis for the convergent evolution of electric organs.</title>
        <authorList>
            <person name="Gallant J.R."/>
            <person name="Traeger L.L."/>
            <person name="Volkening J.D."/>
            <person name="Moffett H."/>
            <person name="Chen P.H."/>
            <person name="Novina C.D."/>
            <person name="Phillips G.N.Jr."/>
            <person name="Anand R."/>
            <person name="Wells G.B."/>
            <person name="Pinch M."/>
            <person name="Guth R."/>
            <person name="Unguez G.A."/>
            <person name="Albert J.S."/>
            <person name="Zakon H.H."/>
            <person name="Samanta M.P."/>
            <person name="Sussman M.R."/>
        </authorList>
    </citation>
    <scope>NUCLEOTIDE SEQUENCE [LARGE SCALE GENOMIC DNA]</scope>
</reference>
<reference evidence="1" key="4">
    <citation type="submission" date="2025-08" db="UniProtKB">
        <authorList>
            <consortium name="Ensembl"/>
        </authorList>
    </citation>
    <scope>IDENTIFICATION</scope>
</reference>
<reference evidence="1" key="5">
    <citation type="submission" date="2025-09" db="UniProtKB">
        <authorList>
            <consortium name="Ensembl"/>
        </authorList>
    </citation>
    <scope>IDENTIFICATION</scope>
</reference>
<gene>
    <name evidence="1" type="primary">NPAT</name>
</gene>
<dbReference type="GO" id="GO:0005634">
    <property type="term" value="C:nucleus"/>
    <property type="evidence" value="ECO:0007669"/>
    <property type="project" value="TreeGrafter"/>
</dbReference>
<dbReference type="PANTHER" id="PTHR15087:SF14">
    <property type="entry name" value="PROTEIN NPAT"/>
    <property type="match status" value="1"/>
</dbReference>
<reference evidence="1" key="3">
    <citation type="submission" date="2020-05" db="EMBL/GenBank/DDBJ databases">
        <title>Electrophorus electricus (electric eel) genome, fEleEle1, primary haplotype.</title>
        <authorList>
            <person name="Myers G."/>
            <person name="Meyer A."/>
            <person name="Fedrigo O."/>
            <person name="Formenti G."/>
            <person name="Rhie A."/>
            <person name="Tracey A."/>
            <person name="Sims Y."/>
            <person name="Jarvis E.D."/>
        </authorList>
    </citation>
    <scope>NUCLEOTIDE SEQUENCE [LARGE SCALE GENOMIC DNA]</scope>
</reference>
<evidence type="ECO:0000313" key="1">
    <source>
        <dbReference type="Ensembl" id="ENSEEEP00000000340.1"/>
    </source>
</evidence>
<dbReference type="GO" id="GO:0003712">
    <property type="term" value="F:transcription coregulator activity"/>
    <property type="evidence" value="ECO:0007669"/>
    <property type="project" value="TreeGrafter"/>
</dbReference>
<sequence length="196" mass="21719">MLLPSDVARLVLGYLQQEGLTDTSRAFIHESPNLREYAEHSSEDGAIPACVFSLFGKNLTTILNEYIAVKAKETCQENQIPAMMTSLWKKLDFTLNQIKSMQNSPAVQHIQRLRTQNGIQNMRRQRALASSQSPGTAGLTVSTPGHCVVCYTSQQTRPSTISLSQPGQDCMLSTLQIIVPDHRIAPGPLSPARRKW</sequence>
<dbReference type="Proteomes" id="UP000314983">
    <property type="component" value="Chromosome 15"/>
</dbReference>
<name>A0A4W4DNE6_ELEEL</name>
<dbReference type="Ensembl" id="ENSEEET00000000348.2">
    <property type="protein sequence ID" value="ENSEEEP00000000340.1"/>
    <property type="gene ID" value="ENSEEEG00000000225.2"/>
</dbReference>
<accession>A0A4W4DNE6</accession>
<dbReference type="InterPro" id="IPR052850">
    <property type="entry name" value="NPAT_LisH"/>
</dbReference>
<dbReference type="GeneTree" id="ENSGT00390000012388"/>